<sequence length="98" mass="11518">MIPRLERQNTDSEFTTITTWLQISSMDVLEKEKHCIIFHKPSIVLEYYEGSTSTKMHGEIVYRKVSAHPNHLCNEEKNCHVGMGLKYFFRTKNETINL</sequence>
<name>A0A8X6UU52_TRICX</name>
<protein>
    <submittedName>
        <fullName evidence="1">Uncharacterized protein</fullName>
    </submittedName>
</protein>
<comment type="caution">
    <text evidence="1">The sequence shown here is derived from an EMBL/GenBank/DDBJ whole genome shotgun (WGS) entry which is preliminary data.</text>
</comment>
<keyword evidence="2" id="KW-1185">Reference proteome</keyword>
<gene>
    <name evidence="1" type="ORF">TNCV_2190541</name>
</gene>
<dbReference type="AlphaFoldDB" id="A0A8X6UU52"/>
<reference evidence="1" key="1">
    <citation type="submission" date="2020-08" db="EMBL/GenBank/DDBJ databases">
        <title>Multicomponent nature underlies the extraordinary mechanical properties of spider dragline silk.</title>
        <authorList>
            <person name="Kono N."/>
            <person name="Nakamura H."/>
            <person name="Mori M."/>
            <person name="Yoshida Y."/>
            <person name="Ohtoshi R."/>
            <person name="Malay A.D."/>
            <person name="Moran D.A.P."/>
            <person name="Tomita M."/>
            <person name="Numata K."/>
            <person name="Arakawa K."/>
        </authorList>
    </citation>
    <scope>NUCLEOTIDE SEQUENCE</scope>
</reference>
<dbReference type="Proteomes" id="UP000887159">
    <property type="component" value="Unassembled WGS sequence"/>
</dbReference>
<proteinExistence type="predicted"/>
<dbReference type="EMBL" id="BMAU01021039">
    <property type="protein sequence ID" value="GFX87778.1"/>
    <property type="molecule type" value="Genomic_DNA"/>
</dbReference>
<evidence type="ECO:0000313" key="1">
    <source>
        <dbReference type="EMBL" id="GFX87778.1"/>
    </source>
</evidence>
<evidence type="ECO:0000313" key="2">
    <source>
        <dbReference type="Proteomes" id="UP000887159"/>
    </source>
</evidence>
<accession>A0A8X6UU52</accession>
<organism evidence="1 2">
    <name type="scientific">Trichonephila clavipes</name>
    <name type="common">Golden silk orbweaver</name>
    <name type="synonym">Nephila clavipes</name>
    <dbReference type="NCBI Taxonomy" id="2585209"/>
    <lineage>
        <taxon>Eukaryota</taxon>
        <taxon>Metazoa</taxon>
        <taxon>Ecdysozoa</taxon>
        <taxon>Arthropoda</taxon>
        <taxon>Chelicerata</taxon>
        <taxon>Arachnida</taxon>
        <taxon>Araneae</taxon>
        <taxon>Araneomorphae</taxon>
        <taxon>Entelegynae</taxon>
        <taxon>Araneoidea</taxon>
        <taxon>Nephilidae</taxon>
        <taxon>Trichonephila</taxon>
    </lineage>
</organism>